<reference evidence="3" key="2">
    <citation type="journal article" date="2021" name="PeerJ">
        <title>Extensive microbial diversity within the chicken gut microbiome revealed by metagenomics and culture.</title>
        <authorList>
            <person name="Gilroy R."/>
            <person name="Ravi A."/>
            <person name="Getino M."/>
            <person name="Pursley I."/>
            <person name="Horton D.L."/>
            <person name="Alikhan N.F."/>
            <person name="Baker D."/>
            <person name="Gharbi K."/>
            <person name="Hall N."/>
            <person name="Watson M."/>
            <person name="Adriaenssens E.M."/>
            <person name="Foster-Nyarko E."/>
            <person name="Jarju S."/>
            <person name="Secka A."/>
            <person name="Antonio M."/>
            <person name="Oren A."/>
            <person name="Chaudhuri R.R."/>
            <person name="La Ragione R."/>
            <person name="Hildebrand F."/>
            <person name="Pallen M.J."/>
        </authorList>
    </citation>
    <scope>NUCLEOTIDE SEQUENCE</scope>
    <source>
        <strain evidence="3">CHK165-10780</strain>
    </source>
</reference>
<name>A0A9D0YXT3_9FIRM</name>
<organism evidence="3 4">
    <name type="scientific">Candidatus Faecenecus gallistercoris</name>
    <dbReference type="NCBI Taxonomy" id="2840793"/>
    <lineage>
        <taxon>Bacteria</taxon>
        <taxon>Bacillati</taxon>
        <taxon>Bacillota</taxon>
        <taxon>Bacillota incertae sedis</taxon>
        <taxon>Candidatus Faecenecus</taxon>
    </lineage>
</organism>
<sequence length="71" mass="8152">MDNIDIRKHIIQNFKGDDENALRESIESSIQEQDEMTLPGTGVFFELLWQNANDDMKNQILTTLKTAINAK</sequence>
<comment type="induction">
    <text evidence="2">Expressed only in the forespore compartment of sporulating cells.</text>
</comment>
<protein>
    <recommendedName>
        <fullName evidence="2">Small, acid-soluble spore protein I</fullName>
        <shortName evidence="2">SASP I</shortName>
    </recommendedName>
</protein>
<evidence type="ECO:0000256" key="2">
    <source>
        <dbReference type="HAMAP-Rule" id="MF_00669"/>
    </source>
</evidence>
<evidence type="ECO:0000313" key="3">
    <source>
        <dbReference type="EMBL" id="HIQ64226.1"/>
    </source>
</evidence>
<comment type="similarity">
    <text evidence="2">Belongs to the SspI family.</text>
</comment>
<reference evidence="3" key="1">
    <citation type="submission" date="2020-10" db="EMBL/GenBank/DDBJ databases">
        <authorList>
            <person name="Gilroy R."/>
        </authorList>
    </citation>
    <scope>NUCLEOTIDE SEQUENCE</scope>
    <source>
        <strain evidence="3">CHK165-10780</strain>
    </source>
</reference>
<comment type="subcellular location">
    <subcellularLocation>
        <location evidence="2">Spore core</location>
    </subcellularLocation>
</comment>
<accession>A0A9D0YXT3</accession>
<dbReference type="GO" id="GO:0030436">
    <property type="term" value="P:asexual sporulation"/>
    <property type="evidence" value="ECO:0007669"/>
    <property type="project" value="UniProtKB-UniRule"/>
</dbReference>
<dbReference type="EMBL" id="DVFU01000016">
    <property type="protein sequence ID" value="HIQ64226.1"/>
    <property type="molecule type" value="Genomic_DNA"/>
</dbReference>
<dbReference type="GO" id="GO:0030435">
    <property type="term" value="P:sporulation resulting in formation of a cellular spore"/>
    <property type="evidence" value="ECO:0007669"/>
    <property type="project" value="UniProtKB-KW"/>
</dbReference>
<dbReference type="AlphaFoldDB" id="A0A9D0YXT3"/>
<dbReference type="HAMAP" id="MF_00669">
    <property type="entry name" value="SspI"/>
    <property type="match status" value="1"/>
</dbReference>
<evidence type="ECO:0000256" key="1">
    <source>
        <dbReference type="ARBA" id="ARBA00022969"/>
    </source>
</evidence>
<keyword evidence="1 2" id="KW-0749">Sporulation</keyword>
<dbReference type="InterPro" id="IPR017525">
    <property type="entry name" value="SspI"/>
</dbReference>
<gene>
    <name evidence="2 3" type="primary">sspI</name>
    <name evidence="3" type="ORF">IAC85_00645</name>
</gene>
<evidence type="ECO:0000313" key="4">
    <source>
        <dbReference type="Proteomes" id="UP000886725"/>
    </source>
</evidence>
<comment type="caution">
    <text evidence="3">The sequence shown here is derived from an EMBL/GenBank/DDBJ whole genome shotgun (WGS) entry which is preliminary data.</text>
</comment>
<proteinExistence type="evidence at transcript level"/>
<dbReference type="Pfam" id="PF14098">
    <property type="entry name" value="SSPI"/>
    <property type="match status" value="1"/>
</dbReference>
<dbReference type="Proteomes" id="UP000886725">
    <property type="component" value="Unassembled WGS sequence"/>
</dbReference>
<dbReference type="NCBIfam" id="TIGR03092">
    <property type="entry name" value="SASP_sspI"/>
    <property type="match status" value="1"/>
</dbReference>